<dbReference type="GO" id="GO:0051539">
    <property type="term" value="F:4 iron, 4 sulfur cluster binding"/>
    <property type="evidence" value="ECO:0007669"/>
    <property type="project" value="UniProtKB-KW"/>
</dbReference>
<evidence type="ECO:0000259" key="7">
    <source>
        <dbReference type="PROSITE" id="PS51379"/>
    </source>
</evidence>
<keyword evidence="9" id="KW-1185">Reference proteome</keyword>
<evidence type="ECO:0000256" key="6">
    <source>
        <dbReference type="ARBA" id="ARBA00023014"/>
    </source>
</evidence>
<dbReference type="EMBL" id="QGMY01000007">
    <property type="protein sequence ID" value="PWR72347.1"/>
    <property type="molecule type" value="Genomic_DNA"/>
</dbReference>
<evidence type="ECO:0000256" key="4">
    <source>
        <dbReference type="ARBA" id="ARBA00022737"/>
    </source>
</evidence>
<dbReference type="InterPro" id="IPR017900">
    <property type="entry name" value="4Fe4S_Fe_S_CS"/>
</dbReference>
<evidence type="ECO:0000256" key="3">
    <source>
        <dbReference type="ARBA" id="ARBA00022723"/>
    </source>
</evidence>
<dbReference type="PROSITE" id="PS51379">
    <property type="entry name" value="4FE4S_FER_2"/>
    <property type="match status" value="2"/>
</dbReference>
<dbReference type="PROSITE" id="PS00198">
    <property type="entry name" value="4FE4S_FER_1"/>
    <property type="match status" value="1"/>
</dbReference>
<dbReference type="PANTHER" id="PTHR43545:SF6">
    <property type="entry name" value="FORMATE DEHYDROGENASE, NITRATE-INDUCIBLE, IRON-SULFUR SUBUNIT"/>
    <property type="match status" value="1"/>
</dbReference>
<evidence type="ECO:0000256" key="5">
    <source>
        <dbReference type="ARBA" id="ARBA00023004"/>
    </source>
</evidence>
<feature type="domain" description="4Fe-4S ferredoxin-type" evidence="7">
    <location>
        <begin position="4"/>
        <end position="33"/>
    </location>
</feature>
<keyword evidence="4" id="KW-0677">Repeat</keyword>
<dbReference type="InterPro" id="IPR051555">
    <property type="entry name" value="FDH_Electron_Transfer_Unit"/>
</dbReference>
<comment type="caution">
    <text evidence="8">The sequence shown here is derived from an EMBL/GenBank/DDBJ whole genome shotgun (WGS) entry which is preliminary data.</text>
</comment>
<dbReference type="AlphaFoldDB" id="A0A2V2N7X3"/>
<evidence type="ECO:0000313" key="8">
    <source>
        <dbReference type="EMBL" id="PWR72347.1"/>
    </source>
</evidence>
<name>A0A2V2N7X3_9EURY</name>
<proteinExistence type="predicted"/>
<evidence type="ECO:0000256" key="2">
    <source>
        <dbReference type="ARBA" id="ARBA00022485"/>
    </source>
</evidence>
<feature type="domain" description="4Fe-4S ferredoxin-type" evidence="7">
    <location>
        <begin position="77"/>
        <end position="106"/>
    </location>
</feature>
<sequence length="140" mass="15602">MNTKIILHNPDRCTGCRQCMTACSFRNFNTYNYDLSLCRVIRGPDHEFVRIHCHHCSDPMCLASCPVSAISKDHQTGIVSVDKMRCIGCKSCTWACPISVPQMQRGLKAMTKCDLCGGDPSCIKVCSAKAIQLVSREENR</sequence>
<protein>
    <submittedName>
        <fullName evidence="8">4Fe-4S ferredoxin</fullName>
    </submittedName>
</protein>
<dbReference type="CDD" id="cd10550">
    <property type="entry name" value="DMSOR_beta_like"/>
    <property type="match status" value="1"/>
</dbReference>
<dbReference type="Proteomes" id="UP000245657">
    <property type="component" value="Unassembled WGS sequence"/>
</dbReference>
<dbReference type="SUPFAM" id="SSF54862">
    <property type="entry name" value="4Fe-4S ferredoxins"/>
    <property type="match status" value="1"/>
</dbReference>
<dbReference type="GO" id="GO:0016491">
    <property type="term" value="F:oxidoreductase activity"/>
    <property type="evidence" value="ECO:0007669"/>
    <property type="project" value="UniProtKB-ARBA"/>
</dbReference>
<dbReference type="GO" id="GO:0046872">
    <property type="term" value="F:metal ion binding"/>
    <property type="evidence" value="ECO:0007669"/>
    <property type="project" value="UniProtKB-KW"/>
</dbReference>
<dbReference type="Pfam" id="PF13247">
    <property type="entry name" value="Fer4_11"/>
    <property type="match status" value="1"/>
</dbReference>
<keyword evidence="5" id="KW-0408">Iron</keyword>
<keyword evidence="3" id="KW-0479">Metal-binding</keyword>
<organism evidence="8 9">
    <name type="scientific">Methanospirillum lacunae</name>
    <dbReference type="NCBI Taxonomy" id="668570"/>
    <lineage>
        <taxon>Archaea</taxon>
        <taxon>Methanobacteriati</taxon>
        <taxon>Methanobacteriota</taxon>
        <taxon>Stenosarchaea group</taxon>
        <taxon>Methanomicrobia</taxon>
        <taxon>Methanomicrobiales</taxon>
        <taxon>Methanospirillaceae</taxon>
        <taxon>Methanospirillum</taxon>
    </lineage>
</organism>
<evidence type="ECO:0000313" key="9">
    <source>
        <dbReference type="Proteomes" id="UP000245657"/>
    </source>
</evidence>
<dbReference type="InterPro" id="IPR017896">
    <property type="entry name" value="4Fe4S_Fe-S-bd"/>
</dbReference>
<keyword evidence="2" id="KW-0004">4Fe-4S</keyword>
<dbReference type="Gene3D" id="3.30.70.20">
    <property type="match status" value="2"/>
</dbReference>
<dbReference type="PANTHER" id="PTHR43545">
    <property type="entry name" value="FORMATE DEHYDROGENASE, NITRATE-INDUCIBLE, IRON-SULFUR SUBUNIT"/>
    <property type="match status" value="1"/>
</dbReference>
<dbReference type="Pfam" id="PF12837">
    <property type="entry name" value="Fer4_6"/>
    <property type="match status" value="1"/>
</dbReference>
<evidence type="ECO:0000256" key="1">
    <source>
        <dbReference type="ARBA" id="ARBA00004196"/>
    </source>
</evidence>
<comment type="subcellular location">
    <subcellularLocation>
        <location evidence="1">Cell envelope</location>
    </subcellularLocation>
</comment>
<accession>A0A2V2N7X3</accession>
<gene>
    <name evidence="8" type="ORF">DK846_09845</name>
</gene>
<keyword evidence="6" id="KW-0411">Iron-sulfur</keyword>
<reference evidence="8 9" key="1">
    <citation type="submission" date="2018-05" db="EMBL/GenBank/DDBJ databases">
        <title>Draft genome of Methanospirillum lacunae Ki8-1.</title>
        <authorList>
            <person name="Dueholm M.S."/>
            <person name="Nielsen P.H."/>
            <person name="Bakmann L.F."/>
            <person name="Otzen D.E."/>
        </authorList>
    </citation>
    <scope>NUCLEOTIDE SEQUENCE [LARGE SCALE GENOMIC DNA]</scope>
    <source>
        <strain evidence="8 9">Ki8-1</strain>
    </source>
</reference>